<protein>
    <submittedName>
        <fullName evidence="1">Uncharacterized protein</fullName>
    </submittedName>
</protein>
<name>A0ACC2PDB7_9HYME</name>
<gene>
    <name evidence="1" type="ORF">QAD02_016588</name>
</gene>
<evidence type="ECO:0000313" key="2">
    <source>
        <dbReference type="Proteomes" id="UP001239111"/>
    </source>
</evidence>
<dbReference type="Proteomes" id="UP001239111">
    <property type="component" value="Chromosome 2"/>
</dbReference>
<sequence>MSDKYLQELKLKVRSKIDLNRLDDDGENILHKAIKQSGKVEVIKFLVSKGADIHATTRYGSTVLHLAIQNLKKGNFPASLKLVTYLLENSVDVKFKDNAANSALHCLIKKSININQSNLLADYLLKAGAIINTCNKQKQTPLHIAVESGNHQLCDYLVSNGADPSCKNKKSKTPLQISVEKSNVGIVKLLIHASIQLDKDIEDEDVSLLHIAIKSTRQGNLLITHA</sequence>
<organism evidence="1 2">
    <name type="scientific">Eretmocerus hayati</name>
    <dbReference type="NCBI Taxonomy" id="131215"/>
    <lineage>
        <taxon>Eukaryota</taxon>
        <taxon>Metazoa</taxon>
        <taxon>Ecdysozoa</taxon>
        <taxon>Arthropoda</taxon>
        <taxon>Hexapoda</taxon>
        <taxon>Insecta</taxon>
        <taxon>Pterygota</taxon>
        <taxon>Neoptera</taxon>
        <taxon>Endopterygota</taxon>
        <taxon>Hymenoptera</taxon>
        <taxon>Apocrita</taxon>
        <taxon>Proctotrupomorpha</taxon>
        <taxon>Chalcidoidea</taxon>
        <taxon>Aphelinidae</taxon>
        <taxon>Aphelininae</taxon>
        <taxon>Eretmocerus</taxon>
    </lineage>
</organism>
<reference evidence="1" key="1">
    <citation type="submission" date="2023-04" db="EMBL/GenBank/DDBJ databases">
        <title>A chromosome-level genome assembly of the parasitoid wasp Eretmocerus hayati.</title>
        <authorList>
            <person name="Zhong Y."/>
            <person name="Liu S."/>
            <person name="Liu Y."/>
        </authorList>
    </citation>
    <scope>NUCLEOTIDE SEQUENCE</scope>
    <source>
        <strain evidence="1">ZJU_SS_LIU_2023</strain>
    </source>
</reference>
<evidence type="ECO:0000313" key="1">
    <source>
        <dbReference type="EMBL" id="KAJ8680801.1"/>
    </source>
</evidence>
<comment type="caution">
    <text evidence="1">The sequence shown here is derived from an EMBL/GenBank/DDBJ whole genome shotgun (WGS) entry which is preliminary data.</text>
</comment>
<dbReference type="EMBL" id="CM056742">
    <property type="protein sequence ID" value="KAJ8680801.1"/>
    <property type="molecule type" value="Genomic_DNA"/>
</dbReference>
<keyword evidence="2" id="KW-1185">Reference proteome</keyword>
<proteinExistence type="predicted"/>
<accession>A0ACC2PDB7</accession>